<dbReference type="Gene3D" id="2.160.20.10">
    <property type="entry name" value="Single-stranded right-handed beta-helix, Pectin lyase-like"/>
    <property type="match status" value="1"/>
</dbReference>
<dbReference type="GO" id="GO:0007283">
    <property type="term" value="P:spermatogenesis"/>
    <property type="evidence" value="ECO:0007669"/>
    <property type="project" value="TreeGrafter"/>
</dbReference>
<dbReference type="AlphaFoldDB" id="A0A9P0CVF1"/>
<dbReference type="InterPro" id="IPR057508">
    <property type="entry name" value="SHCBP-like_N"/>
</dbReference>
<dbReference type="PANTHER" id="PTHR14695">
    <property type="entry name" value="SHC SH2-DOMAIN BINDING PROTEIN 1-RELATED"/>
    <property type="match status" value="1"/>
</dbReference>
<comment type="subcellular location">
    <subcellularLocation>
        <location evidence="1">Cytoplasm</location>
        <location evidence="1">Cytoskeleton</location>
        <location evidence="1">Spindle</location>
    </subcellularLocation>
</comment>
<evidence type="ECO:0000256" key="3">
    <source>
        <dbReference type="ARBA" id="ARBA00023212"/>
    </source>
</evidence>
<dbReference type="SUPFAM" id="SSF51126">
    <property type="entry name" value="Pectin lyase-like"/>
    <property type="match status" value="1"/>
</dbReference>
<dbReference type="InterPro" id="IPR012334">
    <property type="entry name" value="Pectin_lyas_fold"/>
</dbReference>
<feature type="coiled-coil region" evidence="4">
    <location>
        <begin position="183"/>
        <end position="210"/>
    </location>
</feature>
<evidence type="ECO:0008006" key="9">
    <source>
        <dbReference type="Google" id="ProtNLM"/>
    </source>
</evidence>
<dbReference type="InterPro" id="IPR045140">
    <property type="entry name" value="SHCBP1-like"/>
</dbReference>
<dbReference type="InterPro" id="IPR011050">
    <property type="entry name" value="Pectin_lyase_fold/virulence"/>
</dbReference>
<dbReference type="PANTHER" id="PTHR14695:SF4">
    <property type="entry name" value="PROTEIN NESSUN DORMA"/>
    <property type="match status" value="1"/>
</dbReference>
<sequence>MYEIITFDKSFQQRLSEFNDVLSACDVLPTSQLQKQWGLFLEFSVDKRGWQAIWKLPRTTCESLNIIFPSLALVIVLTVKTLELKAYIRILAFQNDVNIPEKMWVPLVQIWPTEDQDKSIDLNLMETANSLDMLRFFYLYVFMPWDRDEDDNQDWKDKHLESRLRFYYDLKNGNIPRGVAEHIHNLLTEARRLHNKREFLEGQISKAEENQNSECDSLKDERTKTLIQIHVRLLEIRTDIEVAENPLLRNIIIDRFSQLGKISLNPNPQIWLIFDQGTAEEHMNFLMKVQQVFPKDNLKFCTNLASKLESANKDDTYLLNESVHKISTTGALEEGGTVRGIGCRENIIFTTEVEDVMLDFIGEKVVLENLTIDVNLAQCGVLVRKGNCYMKKCKIIGKSSSPIYQGIIALKGASLHMENCEISGFSTAIIGNSGSNIILKNCDIHDVDYGLKIFDESKVSLDSVSIRECSDFGICLETESLVEVVGGFKCLEETSEVIYKNVTGVNNGRGDVAILHQPELKPIENLFADPNNDPTIIESDDDITM</sequence>
<dbReference type="InterPro" id="IPR039448">
    <property type="entry name" value="Beta_helix"/>
</dbReference>
<organism evidence="7 8">
    <name type="scientific">Psylliodes chrysocephalus</name>
    <dbReference type="NCBI Taxonomy" id="3402493"/>
    <lineage>
        <taxon>Eukaryota</taxon>
        <taxon>Metazoa</taxon>
        <taxon>Ecdysozoa</taxon>
        <taxon>Arthropoda</taxon>
        <taxon>Hexapoda</taxon>
        <taxon>Insecta</taxon>
        <taxon>Pterygota</taxon>
        <taxon>Neoptera</taxon>
        <taxon>Endopterygota</taxon>
        <taxon>Coleoptera</taxon>
        <taxon>Polyphaga</taxon>
        <taxon>Cucujiformia</taxon>
        <taxon>Chrysomeloidea</taxon>
        <taxon>Chrysomelidae</taxon>
        <taxon>Galerucinae</taxon>
        <taxon>Alticini</taxon>
        <taxon>Psylliodes</taxon>
    </lineage>
</organism>
<proteinExistence type="predicted"/>
<evidence type="ECO:0000256" key="2">
    <source>
        <dbReference type="ARBA" id="ARBA00022490"/>
    </source>
</evidence>
<dbReference type="EMBL" id="OV651814">
    <property type="protein sequence ID" value="CAH1105684.1"/>
    <property type="molecule type" value="Genomic_DNA"/>
</dbReference>
<feature type="domain" description="Right handed beta helix" evidence="5">
    <location>
        <begin position="366"/>
        <end position="481"/>
    </location>
</feature>
<reference evidence="7" key="1">
    <citation type="submission" date="2022-01" db="EMBL/GenBank/DDBJ databases">
        <authorList>
            <person name="King R."/>
        </authorList>
    </citation>
    <scope>NUCLEOTIDE SEQUENCE</scope>
</reference>
<evidence type="ECO:0000256" key="1">
    <source>
        <dbReference type="ARBA" id="ARBA00004186"/>
    </source>
</evidence>
<accession>A0A9P0CVF1</accession>
<evidence type="ECO:0000313" key="7">
    <source>
        <dbReference type="EMBL" id="CAH1105684.1"/>
    </source>
</evidence>
<dbReference type="Pfam" id="PF13229">
    <property type="entry name" value="Beta_helix"/>
    <property type="match status" value="1"/>
</dbReference>
<keyword evidence="8" id="KW-1185">Reference proteome</keyword>
<gene>
    <name evidence="7" type="ORF">PSYICH_LOCUS7367</name>
</gene>
<evidence type="ECO:0000256" key="4">
    <source>
        <dbReference type="SAM" id="Coils"/>
    </source>
</evidence>
<dbReference type="Pfam" id="PF23762">
    <property type="entry name" value="SHCBP_N"/>
    <property type="match status" value="1"/>
</dbReference>
<evidence type="ECO:0000259" key="5">
    <source>
        <dbReference type="Pfam" id="PF13229"/>
    </source>
</evidence>
<evidence type="ECO:0000313" key="8">
    <source>
        <dbReference type="Proteomes" id="UP001153636"/>
    </source>
</evidence>
<protein>
    <recommendedName>
        <fullName evidence="9">Right handed beta helix domain-containing protein</fullName>
    </recommendedName>
</protein>
<keyword evidence="2" id="KW-0963">Cytoplasm</keyword>
<name>A0A9P0CVF1_9CUCU</name>
<dbReference type="GO" id="GO:0005819">
    <property type="term" value="C:spindle"/>
    <property type="evidence" value="ECO:0007669"/>
    <property type="project" value="UniProtKB-SubCell"/>
</dbReference>
<dbReference type="Proteomes" id="UP001153636">
    <property type="component" value="Chromosome 2"/>
</dbReference>
<keyword evidence="3" id="KW-0206">Cytoskeleton</keyword>
<keyword evidence="4" id="KW-0175">Coiled coil</keyword>
<dbReference type="OrthoDB" id="5978115at2759"/>
<feature type="domain" description="SHC SH2" evidence="6">
    <location>
        <begin position="13"/>
        <end position="249"/>
    </location>
</feature>
<dbReference type="GO" id="GO:0007112">
    <property type="term" value="P:male meiosis cytokinesis"/>
    <property type="evidence" value="ECO:0007669"/>
    <property type="project" value="TreeGrafter"/>
</dbReference>
<evidence type="ECO:0000259" key="6">
    <source>
        <dbReference type="Pfam" id="PF23762"/>
    </source>
</evidence>